<keyword evidence="1" id="KW-0812">Transmembrane</keyword>
<comment type="caution">
    <text evidence="2">The sequence shown here is derived from an EMBL/GenBank/DDBJ whole genome shotgun (WGS) entry which is preliminary data.</text>
</comment>
<feature type="transmembrane region" description="Helical" evidence="1">
    <location>
        <begin position="29"/>
        <end position="48"/>
    </location>
</feature>
<accession>A0A9D1E9V0</accession>
<feature type="transmembrane region" description="Helical" evidence="1">
    <location>
        <begin position="157"/>
        <end position="175"/>
    </location>
</feature>
<name>A0A9D1E9V0_9FIRM</name>
<reference evidence="2" key="2">
    <citation type="journal article" date="2021" name="PeerJ">
        <title>Extensive microbial diversity within the chicken gut microbiome revealed by metagenomics and culture.</title>
        <authorList>
            <person name="Gilroy R."/>
            <person name="Ravi A."/>
            <person name="Getino M."/>
            <person name="Pursley I."/>
            <person name="Horton D.L."/>
            <person name="Alikhan N.F."/>
            <person name="Baker D."/>
            <person name="Gharbi K."/>
            <person name="Hall N."/>
            <person name="Watson M."/>
            <person name="Adriaenssens E.M."/>
            <person name="Foster-Nyarko E."/>
            <person name="Jarju S."/>
            <person name="Secka A."/>
            <person name="Antonio M."/>
            <person name="Oren A."/>
            <person name="Chaudhuri R.R."/>
            <person name="La Ragione R."/>
            <person name="Hildebrand F."/>
            <person name="Pallen M.J."/>
        </authorList>
    </citation>
    <scope>NUCLEOTIDE SEQUENCE</scope>
    <source>
        <strain evidence="2">ChiSjej5B23-6657</strain>
    </source>
</reference>
<keyword evidence="1" id="KW-1133">Transmembrane helix</keyword>
<evidence type="ECO:0000256" key="1">
    <source>
        <dbReference type="SAM" id="Phobius"/>
    </source>
</evidence>
<evidence type="ECO:0000313" key="3">
    <source>
        <dbReference type="Proteomes" id="UP000823912"/>
    </source>
</evidence>
<organism evidence="2 3">
    <name type="scientific">Candidatus Pullilachnospira gallistercoris</name>
    <dbReference type="NCBI Taxonomy" id="2840911"/>
    <lineage>
        <taxon>Bacteria</taxon>
        <taxon>Bacillati</taxon>
        <taxon>Bacillota</taxon>
        <taxon>Clostridia</taxon>
        <taxon>Lachnospirales</taxon>
        <taxon>Lachnospiraceae</taxon>
        <taxon>Lachnospiraceae incertae sedis</taxon>
        <taxon>Candidatus Pullilachnospira</taxon>
    </lineage>
</organism>
<proteinExistence type="predicted"/>
<keyword evidence="1" id="KW-0472">Membrane</keyword>
<sequence length="290" mass="31974">MEREKNFQRFLLLAMAVLAIIFYEGKLCWELIILAAYTGALYGFFCVALRKAGEADRASLRYGICFFAIFAVPVYAAASYFATPQVIVMTVGILLLLVMLAEKKRRDGLFGGAALALAVLIAYLPRKDVNMAEDETVHAVVDQFGGVLSEKMAVADLAVFLVLMLPYLWIAVSFFRSLIREIFGGGAGNKEGRKYLIWLAGGAVLLPAFFLREGYGLTVFAVMFYYLFVWIAWLSGGDDPVRKATDSCGKRIAALGPSGLFLLIWAVLIQPLGQFPVSRFGGQILRFLLS</sequence>
<feature type="transmembrane region" description="Helical" evidence="1">
    <location>
        <begin position="217"/>
        <end position="236"/>
    </location>
</feature>
<dbReference type="EMBL" id="DVHM01000114">
    <property type="protein sequence ID" value="HIR71064.1"/>
    <property type="molecule type" value="Genomic_DNA"/>
</dbReference>
<feature type="transmembrane region" description="Helical" evidence="1">
    <location>
        <begin position="195"/>
        <end position="211"/>
    </location>
</feature>
<dbReference type="Proteomes" id="UP000823912">
    <property type="component" value="Unassembled WGS sequence"/>
</dbReference>
<dbReference type="AlphaFoldDB" id="A0A9D1E9V0"/>
<protein>
    <submittedName>
        <fullName evidence="2">Uncharacterized protein</fullName>
    </submittedName>
</protein>
<feature type="transmembrane region" description="Helical" evidence="1">
    <location>
        <begin position="84"/>
        <end position="101"/>
    </location>
</feature>
<feature type="transmembrane region" description="Helical" evidence="1">
    <location>
        <begin position="7"/>
        <end position="23"/>
    </location>
</feature>
<gene>
    <name evidence="2" type="ORF">IAA55_07265</name>
</gene>
<reference evidence="2" key="1">
    <citation type="submission" date="2020-10" db="EMBL/GenBank/DDBJ databases">
        <authorList>
            <person name="Gilroy R."/>
        </authorList>
    </citation>
    <scope>NUCLEOTIDE SEQUENCE</scope>
    <source>
        <strain evidence="2">ChiSjej5B23-6657</strain>
    </source>
</reference>
<feature type="transmembrane region" description="Helical" evidence="1">
    <location>
        <begin position="60"/>
        <end position="78"/>
    </location>
</feature>
<feature type="transmembrane region" description="Helical" evidence="1">
    <location>
        <begin position="108"/>
        <end position="125"/>
    </location>
</feature>
<feature type="transmembrane region" description="Helical" evidence="1">
    <location>
        <begin position="248"/>
        <end position="269"/>
    </location>
</feature>
<evidence type="ECO:0000313" key="2">
    <source>
        <dbReference type="EMBL" id="HIR71064.1"/>
    </source>
</evidence>